<dbReference type="PANTHER" id="PTHR34387">
    <property type="entry name" value="SLR1258 PROTEIN"/>
    <property type="match status" value="1"/>
</dbReference>
<gene>
    <name evidence="1" type="ORF">FUAX_11310</name>
</gene>
<dbReference type="Proteomes" id="UP001348817">
    <property type="component" value="Chromosome"/>
</dbReference>
<dbReference type="Gene3D" id="3.30.70.2970">
    <property type="entry name" value="Protein of unknown function (DUF541), domain 2"/>
    <property type="match status" value="1"/>
</dbReference>
<organism evidence="1 2">
    <name type="scientific">Fulvitalea axinellae</name>
    <dbReference type="NCBI Taxonomy" id="1182444"/>
    <lineage>
        <taxon>Bacteria</taxon>
        <taxon>Pseudomonadati</taxon>
        <taxon>Bacteroidota</taxon>
        <taxon>Cytophagia</taxon>
        <taxon>Cytophagales</taxon>
        <taxon>Persicobacteraceae</taxon>
        <taxon>Fulvitalea</taxon>
    </lineage>
</organism>
<dbReference type="GO" id="GO:0006974">
    <property type="term" value="P:DNA damage response"/>
    <property type="evidence" value="ECO:0007669"/>
    <property type="project" value="TreeGrafter"/>
</dbReference>
<reference evidence="1 2" key="1">
    <citation type="submission" date="2021-12" db="EMBL/GenBank/DDBJ databases">
        <title>Genome sequencing of bacteria with rrn-lacking chromosome and rrn-plasmid.</title>
        <authorList>
            <person name="Anda M."/>
            <person name="Iwasaki W."/>
        </authorList>
    </citation>
    <scope>NUCLEOTIDE SEQUENCE [LARGE SCALE GENOMIC DNA]</scope>
    <source>
        <strain evidence="1 2">DSM 100852</strain>
    </source>
</reference>
<dbReference type="InterPro" id="IPR007497">
    <property type="entry name" value="SIMPL/DUF541"/>
</dbReference>
<protein>
    <submittedName>
        <fullName evidence="1">SIMPL domain-containing protein</fullName>
    </submittedName>
</protein>
<accession>A0AAU9C9I9</accession>
<proteinExistence type="predicted"/>
<sequence>MKTAKLIFVILIFFTGVAIGQKRDRNLMIKGVTVEREPDRTISVTGSAEILVTPDEVHVQLDIQEYWKEEFMKRKDFKHYKTKVSMADIEPKIYKVLDSIGIPQTMIVQEGFINSERLTTKELLITKRITVKAKDFAQADAIGRLIDRKGISSIAVTRLVNHKIREYRRQVKIEAVKAARDKARDMVECIGFRLGPVLSIRERSQNDMFVTNHLSNTILPQNEPQTKASKKIHLSYRVDAKFDILVDDIDSQAKL</sequence>
<dbReference type="AlphaFoldDB" id="A0AAU9C9I9"/>
<name>A0AAU9C9I9_9BACT</name>
<evidence type="ECO:0000313" key="1">
    <source>
        <dbReference type="EMBL" id="BDD08699.1"/>
    </source>
</evidence>
<dbReference type="Pfam" id="PF04402">
    <property type="entry name" value="SIMPL"/>
    <property type="match status" value="1"/>
</dbReference>
<dbReference type="Gene3D" id="3.30.110.170">
    <property type="entry name" value="Protein of unknown function (DUF541), domain 1"/>
    <property type="match status" value="1"/>
</dbReference>
<keyword evidence="2" id="KW-1185">Reference proteome</keyword>
<dbReference type="RefSeq" id="WP_338393942.1">
    <property type="nucleotide sequence ID" value="NZ_AP025314.1"/>
</dbReference>
<evidence type="ECO:0000313" key="2">
    <source>
        <dbReference type="Proteomes" id="UP001348817"/>
    </source>
</evidence>
<dbReference type="InterPro" id="IPR052022">
    <property type="entry name" value="26kDa_periplasmic_antigen"/>
</dbReference>
<dbReference type="KEGG" id="fax:FUAX_11310"/>
<dbReference type="PANTHER" id="PTHR34387:SF1">
    <property type="entry name" value="PERIPLASMIC IMMUNOGENIC PROTEIN"/>
    <property type="match status" value="1"/>
</dbReference>
<dbReference type="EMBL" id="AP025314">
    <property type="protein sequence ID" value="BDD08699.1"/>
    <property type="molecule type" value="Genomic_DNA"/>
</dbReference>